<name>A0ABU4JQV5_9CLOT</name>
<dbReference type="RefSeq" id="WP_261672187.1">
    <property type="nucleotide sequence ID" value="NZ_JARUJP010000004.1"/>
</dbReference>
<sequence>MKKTISVKQFISELGEDFSEHMKERLLDLNLRSVLTRKEDYNKVDIKHVEHTMYGSNEDKEQKEYSYGQLIVDDGVLYFSEKAMENDYVMQAPVVSTIYSSLGNETTTMDEGVNAKKVDDTNIDYVVDTILGVCPEVSQSYLDIVKEMTSRSDIKAKSNSNSKSYI</sequence>
<protein>
    <submittedName>
        <fullName evidence="1">Uncharacterized protein</fullName>
    </submittedName>
</protein>
<dbReference type="Proteomes" id="UP001281656">
    <property type="component" value="Unassembled WGS sequence"/>
</dbReference>
<evidence type="ECO:0000313" key="1">
    <source>
        <dbReference type="EMBL" id="MDW8800505.1"/>
    </source>
</evidence>
<proteinExistence type="predicted"/>
<gene>
    <name evidence="1" type="ORF">P8V03_04975</name>
</gene>
<comment type="caution">
    <text evidence="1">The sequence shown here is derived from an EMBL/GenBank/DDBJ whole genome shotgun (WGS) entry which is preliminary data.</text>
</comment>
<dbReference type="EMBL" id="JARUJP010000004">
    <property type="protein sequence ID" value="MDW8800505.1"/>
    <property type="molecule type" value="Genomic_DNA"/>
</dbReference>
<accession>A0ABU4JQV5</accession>
<evidence type="ECO:0000313" key="2">
    <source>
        <dbReference type="Proteomes" id="UP001281656"/>
    </source>
</evidence>
<keyword evidence="2" id="KW-1185">Reference proteome</keyword>
<organism evidence="1 2">
    <name type="scientific">Clostridium tanneri</name>
    <dbReference type="NCBI Taxonomy" id="3037988"/>
    <lineage>
        <taxon>Bacteria</taxon>
        <taxon>Bacillati</taxon>
        <taxon>Bacillota</taxon>
        <taxon>Clostridia</taxon>
        <taxon>Eubacteriales</taxon>
        <taxon>Clostridiaceae</taxon>
        <taxon>Clostridium</taxon>
    </lineage>
</organism>
<reference evidence="1 2" key="1">
    <citation type="submission" date="2023-04" db="EMBL/GenBank/DDBJ databases">
        <title>Clostridium tannerae sp. nov., isolated from the fecal material of an alpaca.</title>
        <authorList>
            <person name="Miller S."/>
            <person name="Hendry M."/>
            <person name="King J."/>
            <person name="Sankaranarayanan K."/>
            <person name="Lawson P.A."/>
        </authorList>
    </citation>
    <scope>NUCLEOTIDE SEQUENCE [LARGE SCALE GENOMIC DNA]</scope>
    <source>
        <strain evidence="1 2">A1-XYC3</strain>
    </source>
</reference>